<dbReference type="EMBL" id="ML976481">
    <property type="protein sequence ID" value="KAF1934553.1"/>
    <property type="molecule type" value="Genomic_DNA"/>
</dbReference>
<feature type="non-terminal residue" evidence="3">
    <location>
        <position position="143"/>
    </location>
</feature>
<protein>
    <recommendedName>
        <fullName evidence="2">RNase H type-1 domain-containing protein</fullName>
    </recommendedName>
</protein>
<dbReference type="InterPro" id="IPR036397">
    <property type="entry name" value="RNaseH_sf"/>
</dbReference>
<dbReference type="AlphaFoldDB" id="A0A6A5S3N2"/>
<dbReference type="Proteomes" id="UP000800038">
    <property type="component" value="Unassembled WGS sequence"/>
</dbReference>
<proteinExistence type="predicted"/>
<accession>A0A6A5S3N2</accession>
<gene>
    <name evidence="3" type="ORF">EJ02DRAFT_471800</name>
</gene>
<dbReference type="OrthoDB" id="3561817at2759"/>
<reference evidence="3" key="1">
    <citation type="journal article" date="2020" name="Stud. Mycol.">
        <title>101 Dothideomycetes genomes: a test case for predicting lifestyles and emergence of pathogens.</title>
        <authorList>
            <person name="Haridas S."/>
            <person name="Albert R."/>
            <person name="Binder M."/>
            <person name="Bloem J."/>
            <person name="Labutti K."/>
            <person name="Salamov A."/>
            <person name="Andreopoulos B."/>
            <person name="Baker S."/>
            <person name="Barry K."/>
            <person name="Bills G."/>
            <person name="Bluhm B."/>
            <person name="Cannon C."/>
            <person name="Castanera R."/>
            <person name="Culley D."/>
            <person name="Daum C."/>
            <person name="Ezra D."/>
            <person name="Gonzalez J."/>
            <person name="Henrissat B."/>
            <person name="Kuo A."/>
            <person name="Liang C."/>
            <person name="Lipzen A."/>
            <person name="Lutzoni F."/>
            <person name="Magnuson J."/>
            <person name="Mondo S."/>
            <person name="Nolan M."/>
            <person name="Ohm R."/>
            <person name="Pangilinan J."/>
            <person name="Park H.-J."/>
            <person name="Ramirez L."/>
            <person name="Alfaro M."/>
            <person name="Sun H."/>
            <person name="Tritt A."/>
            <person name="Yoshinaga Y."/>
            <person name="Zwiers L.-H."/>
            <person name="Turgeon B."/>
            <person name="Goodwin S."/>
            <person name="Spatafora J."/>
            <person name="Crous P."/>
            <person name="Grigoriev I."/>
        </authorList>
    </citation>
    <scope>NUCLEOTIDE SEQUENCE</scope>
    <source>
        <strain evidence="3">CBS 161.51</strain>
    </source>
</reference>
<feature type="region of interest" description="Disordered" evidence="1">
    <location>
        <begin position="63"/>
        <end position="113"/>
    </location>
</feature>
<dbReference type="SUPFAM" id="SSF53098">
    <property type="entry name" value="Ribonuclease H-like"/>
    <property type="match status" value="1"/>
</dbReference>
<dbReference type="GO" id="GO:0004523">
    <property type="term" value="F:RNA-DNA hybrid ribonuclease activity"/>
    <property type="evidence" value="ECO:0007669"/>
    <property type="project" value="InterPro"/>
</dbReference>
<evidence type="ECO:0000259" key="2">
    <source>
        <dbReference type="PROSITE" id="PS50879"/>
    </source>
</evidence>
<keyword evidence="4" id="KW-1185">Reference proteome</keyword>
<dbReference type="InterPro" id="IPR002156">
    <property type="entry name" value="RNaseH_domain"/>
</dbReference>
<dbReference type="InterPro" id="IPR012337">
    <property type="entry name" value="RNaseH-like_sf"/>
</dbReference>
<name>A0A6A5S3N2_9PLEO</name>
<organism evidence="3 4">
    <name type="scientific">Clathrospora elynae</name>
    <dbReference type="NCBI Taxonomy" id="706981"/>
    <lineage>
        <taxon>Eukaryota</taxon>
        <taxon>Fungi</taxon>
        <taxon>Dikarya</taxon>
        <taxon>Ascomycota</taxon>
        <taxon>Pezizomycotina</taxon>
        <taxon>Dothideomycetes</taxon>
        <taxon>Pleosporomycetidae</taxon>
        <taxon>Pleosporales</taxon>
        <taxon>Diademaceae</taxon>
        <taxon>Clathrospora</taxon>
    </lineage>
</organism>
<evidence type="ECO:0000313" key="4">
    <source>
        <dbReference type="Proteomes" id="UP000800038"/>
    </source>
</evidence>
<dbReference type="PROSITE" id="PS50879">
    <property type="entry name" value="RNASE_H_1"/>
    <property type="match status" value="1"/>
</dbReference>
<evidence type="ECO:0000256" key="1">
    <source>
        <dbReference type="SAM" id="MobiDB-lite"/>
    </source>
</evidence>
<feature type="domain" description="RNase H type-1" evidence="2">
    <location>
        <begin position="1"/>
        <end position="32"/>
    </location>
</feature>
<evidence type="ECO:0000313" key="3">
    <source>
        <dbReference type="EMBL" id="KAF1934553.1"/>
    </source>
</evidence>
<dbReference type="GO" id="GO:0003676">
    <property type="term" value="F:nucleic acid binding"/>
    <property type="evidence" value="ECO:0007669"/>
    <property type="project" value="InterPro"/>
</dbReference>
<dbReference type="Gene3D" id="3.30.420.10">
    <property type="entry name" value="Ribonuclease H-like superfamily/Ribonuclease H"/>
    <property type="match status" value="1"/>
</dbReference>
<sequence length="143" mass="14567">MAAFNIQVCWLLGHTGITGNEAADRLADAKAKAPSQPYGMASEPTASGAALVGSKADPNVGLVPAMGTTLSNHKDTNRTNATAPCSCPSAGYPKRPSDPSNTTPEASGPAPPINKFFFGSQRLSLAAPVAESAKEAIAIARTM</sequence>